<reference evidence="3" key="1">
    <citation type="submission" date="2023-06" db="EMBL/GenBank/DDBJ databases">
        <authorList>
            <person name="Kurt Z."/>
        </authorList>
    </citation>
    <scope>NUCLEOTIDE SEQUENCE</scope>
</reference>
<feature type="transmembrane region" description="Helical" evidence="1">
    <location>
        <begin position="678"/>
        <end position="700"/>
    </location>
</feature>
<dbReference type="EMBL" id="CAXDID020000018">
    <property type="protein sequence ID" value="CAL5985243.1"/>
    <property type="molecule type" value="Genomic_DNA"/>
</dbReference>
<evidence type="ECO:0000256" key="1">
    <source>
        <dbReference type="SAM" id="Phobius"/>
    </source>
</evidence>
<evidence type="ECO:0000313" key="5">
    <source>
        <dbReference type="Proteomes" id="UP001642409"/>
    </source>
</evidence>
<proteinExistence type="predicted"/>
<feature type="transmembrane region" description="Helical" evidence="1">
    <location>
        <begin position="492"/>
        <end position="513"/>
    </location>
</feature>
<gene>
    <name evidence="3" type="ORF">HINF_LOCUS40446</name>
    <name evidence="4" type="ORF">HINF_LOCUS8704</name>
</gene>
<keyword evidence="1" id="KW-1133">Transmembrane helix</keyword>
<dbReference type="PANTHER" id="PTHR21274:SF0">
    <property type="entry name" value="MECKELIN"/>
    <property type="match status" value="1"/>
</dbReference>
<keyword evidence="1" id="KW-0472">Membrane</keyword>
<dbReference type="Proteomes" id="UP001642409">
    <property type="component" value="Unassembled WGS sequence"/>
</dbReference>
<feature type="chain" id="PRO_5041651553" evidence="2">
    <location>
        <begin position="18"/>
        <end position="973"/>
    </location>
</feature>
<evidence type="ECO:0000313" key="4">
    <source>
        <dbReference type="EMBL" id="CAL5985243.1"/>
    </source>
</evidence>
<reference evidence="4 5" key="2">
    <citation type="submission" date="2024-07" db="EMBL/GenBank/DDBJ databases">
        <authorList>
            <person name="Akdeniz Z."/>
        </authorList>
    </citation>
    <scope>NUCLEOTIDE SEQUENCE [LARGE SCALE GENOMIC DNA]</scope>
</reference>
<comment type="caution">
    <text evidence="3">The sequence shown here is derived from an EMBL/GenBank/DDBJ whole genome shotgun (WGS) entry which is preliminary data.</text>
</comment>
<dbReference type="GO" id="GO:0036038">
    <property type="term" value="C:MKS complex"/>
    <property type="evidence" value="ECO:0007669"/>
    <property type="project" value="InterPro"/>
</dbReference>
<feature type="transmembrane region" description="Helical" evidence="1">
    <location>
        <begin position="637"/>
        <end position="658"/>
    </location>
</feature>
<sequence length="973" mass="109064">MLGQLLISTLSILCTKPQQFNSTTGGCTYDCPTNMVYSTHFQQCVCDKNYIYDLKQQIVDSVQVYVLSCVTTTATAAVGQFNSVVAAPLSNPNSELECPQNTSLGYTPQTNMPVCGIPMRMGYNKNTNEVVSNCKYTVAGVVNASLAFSTSFGKCYFPAVSVTTTGLSTADAELLTSSINLCMSYNNSQACRSAMNQCSRTKVNTSTQCNPVFSIKSANIPLVNISHIFPGNTTRTAYKQYNSSLTADQQPKYTNLMNIVYTVSDIRGNLLYKSLFFPQYFDLCSILQVGYDPILLQWQQNTNPQNRDRKIHHNSTYFNLEMLSRSGYDFIDVESVNYYPNMYGNNYKRSCRIGNENIKQQQTEYFITFYANTNESYNSATKEVENQSFIIPVSIDGSEFHSMPIVSVVNSQYVALNNITIDFGFYDDGTLRTPNITAQYGAGIGVSSSSPLIIRDITKLTFSSSKASKFGNVKDYFDFNMVVNYSYKTHAVSIRFIIIICVCLILNFIFTGIPTAQRHAGFGKSVFSFQSSIGVILILLLSVYNGIIYGVVLDECVLFIIIVSENVTYDIAQDLSIANLVLLAHGIINLLRLFIQYFWIAEKLQKQYFIFDHGNQLLGHRKLFAIKQLKNLIQTEWSNFIIVIFTSLVTIFILSLQYTMSSSSQSQTTIQYFNNSNLTPLFCFIITGWYLIIGILKSLIRLFNGNSFEKFGDLLSLLNCSFIGFDSNFSCHFIYGKSPFGDTDKDCQQLAQVMRNEAQGLYPRRGLQSGSSAQYFRIFFNEKQEDLGNLQKALVQVAEFEKNPSGQFGDALEGGDQYINYRFNPRIQYVSATKADMCQQICQDSTRIISQLQQQPVFYGIKMNKYLDLCPNLPKQLSAVLIADPTESMGPRSLDTGSRPPGGFGGVPWYSNLFRYHSFLDIICIIGITCGIGNVGVGFCVGFILCYFGRLIEAFNMKKNIGKCMIAPDDIMI</sequence>
<dbReference type="PANTHER" id="PTHR21274">
    <property type="entry name" value="MECKELIN"/>
    <property type="match status" value="1"/>
</dbReference>
<dbReference type="AlphaFoldDB" id="A0AA86Q615"/>
<dbReference type="GO" id="GO:0060271">
    <property type="term" value="P:cilium assembly"/>
    <property type="evidence" value="ECO:0007669"/>
    <property type="project" value="InterPro"/>
</dbReference>
<feature type="transmembrane region" description="Helical" evidence="1">
    <location>
        <begin position="919"/>
        <end position="950"/>
    </location>
</feature>
<dbReference type="InterPro" id="IPR019170">
    <property type="entry name" value="Meckelin"/>
</dbReference>
<feature type="transmembrane region" description="Helical" evidence="1">
    <location>
        <begin position="534"/>
        <end position="563"/>
    </location>
</feature>
<keyword evidence="1 3" id="KW-0812">Transmembrane</keyword>
<keyword evidence="5" id="KW-1185">Reference proteome</keyword>
<keyword evidence="2" id="KW-0732">Signal</keyword>
<protein>
    <submittedName>
        <fullName evidence="3">Meckelin and transmembrane domain-containing protein</fullName>
    </submittedName>
    <submittedName>
        <fullName evidence="4">Meckelin_and transmembrane domain-containing protein</fullName>
    </submittedName>
</protein>
<organism evidence="3">
    <name type="scientific">Hexamita inflata</name>
    <dbReference type="NCBI Taxonomy" id="28002"/>
    <lineage>
        <taxon>Eukaryota</taxon>
        <taxon>Metamonada</taxon>
        <taxon>Diplomonadida</taxon>
        <taxon>Hexamitidae</taxon>
        <taxon>Hexamitinae</taxon>
        <taxon>Hexamita</taxon>
    </lineage>
</organism>
<evidence type="ECO:0000256" key="2">
    <source>
        <dbReference type="SAM" id="SignalP"/>
    </source>
</evidence>
<feature type="signal peptide" evidence="2">
    <location>
        <begin position="1"/>
        <end position="17"/>
    </location>
</feature>
<name>A0AA86Q615_9EUKA</name>
<feature type="transmembrane region" description="Helical" evidence="1">
    <location>
        <begin position="575"/>
        <end position="600"/>
    </location>
</feature>
<dbReference type="Pfam" id="PF09773">
    <property type="entry name" value="Meckelin"/>
    <property type="match status" value="1"/>
</dbReference>
<dbReference type="EMBL" id="CATOUU010000834">
    <property type="protein sequence ID" value="CAI9952801.1"/>
    <property type="molecule type" value="Genomic_DNA"/>
</dbReference>
<evidence type="ECO:0000313" key="3">
    <source>
        <dbReference type="EMBL" id="CAI9952801.1"/>
    </source>
</evidence>
<accession>A0AA86Q615</accession>